<keyword evidence="7" id="KW-1185">Reference proteome</keyword>
<dbReference type="PRINTS" id="PR00032">
    <property type="entry name" value="HTHARAC"/>
</dbReference>
<dbReference type="InterPro" id="IPR020449">
    <property type="entry name" value="Tscrpt_reg_AraC-type_HTH"/>
</dbReference>
<dbReference type="GO" id="GO:0003700">
    <property type="term" value="F:DNA-binding transcription factor activity"/>
    <property type="evidence" value="ECO:0007669"/>
    <property type="project" value="InterPro"/>
</dbReference>
<dbReference type="InterPro" id="IPR018062">
    <property type="entry name" value="HTH_AraC-typ_CS"/>
</dbReference>
<feature type="transmembrane region" description="Helical" evidence="4">
    <location>
        <begin position="93"/>
        <end position="113"/>
    </location>
</feature>
<keyword evidence="2" id="KW-0238">DNA-binding</keyword>
<evidence type="ECO:0000256" key="3">
    <source>
        <dbReference type="ARBA" id="ARBA00023163"/>
    </source>
</evidence>
<evidence type="ECO:0000256" key="1">
    <source>
        <dbReference type="ARBA" id="ARBA00023015"/>
    </source>
</evidence>
<evidence type="ECO:0000313" key="7">
    <source>
        <dbReference type="Proteomes" id="UP000245762"/>
    </source>
</evidence>
<dbReference type="Gene3D" id="1.10.10.60">
    <property type="entry name" value="Homeodomain-like"/>
    <property type="match status" value="1"/>
</dbReference>
<feature type="transmembrane region" description="Helical" evidence="4">
    <location>
        <begin position="60"/>
        <end position="81"/>
    </location>
</feature>
<feature type="transmembrane region" description="Helical" evidence="4">
    <location>
        <begin position="6"/>
        <end position="22"/>
    </location>
</feature>
<dbReference type="Pfam" id="PF12833">
    <property type="entry name" value="HTH_18"/>
    <property type="match status" value="1"/>
</dbReference>
<accession>A0A316L1E9</accession>
<evidence type="ECO:0000313" key="6">
    <source>
        <dbReference type="EMBL" id="PWL40332.1"/>
    </source>
</evidence>
<dbReference type="PROSITE" id="PS00041">
    <property type="entry name" value="HTH_ARAC_FAMILY_1"/>
    <property type="match status" value="1"/>
</dbReference>
<dbReference type="PANTHER" id="PTHR43280">
    <property type="entry name" value="ARAC-FAMILY TRANSCRIPTIONAL REGULATOR"/>
    <property type="match status" value="1"/>
</dbReference>
<gene>
    <name evidence="6" type="ORF">DKG77_05795</name>
</gene>
<dbReference type="PROSITE" id="PS01124">
    <property type="entry name" value="HTH_ARAC_FAMILY_2"/>
    <property type="match status" value="1"/>
</dbReference>
<dbReference type="AlphaFoldDB" id="A0A316L1E9"/>
<dbReference type="InterPro" id="IPR009057">
    <property type="entry name" value="Homeodomain-like_sf"/>
</dbReference>
<dbReference type="InterPro" id="IPR018060">
    <property type="entry name" value="HTH_AraC"/>
</dbReference>
<dbReference type="SMART" id="SM00342">
    <property type="entry name" value="HTH_ARAC"/>
    <property type="match status" value="1"/>
</dbReference>
<feature type="transmembrane region" description="Helical" evidence="4">
    <location>
        <begin position="177"/>
        <end position="205"/>
    </location>
</feature>
<sequence length="368" mass="42599">MSSLLILGIVQAIFFALVLLFQRKASLPSRILSIWMFILALNLGGVLATLEGLYQSRPYLFGFDATLIFLHGPMIYLYVITSISEKPTLKMKHLLHFAPYLFFTAYLFYLLKIENPNLSYEEIKAIFYDPNPILLFLEISIHAMFLTYIIVSSLTLRRYQSTIPKSFSYLEGIDFKWLQVVLYALLFISILIVLSIILSDILSIFSIESKAYLFYASMALLPFYLLFHAIQRKIIYPSDQLQQTKKYKNSTVTNEEALQIQKRLVELMKTEKPFLDGHLSILKLASMLDIHQKQLSQVINEKYQTNFFHFINSYRVEEVKHKINNPAYKNFSLLGIAYDSGFNTKSAFSKAFKRANGITPSEFKNLNK</sequence>
<feature type="transmembrane region" description="Helical" evidence="4">
    <location>
        <begin position="133"/>
        <end position="156"/>
    </location>
</feature>
<keyword evidence="4" id="KW-0812">Transmembrane</keyword>
<dbReference type="EMBL" id="QGEG01000001">
    <property type="protein sequence ID" value="PWL40332.1"/>
    <property type="molecule type" value="Genomic_DNA"/>
</dbReference>
<keyword evidence="4" id="KW-0472">Membrane</keyword>
<dbReference type="PANTHER" id="PTHR43280:SF29">
    <property type="entry name" value="ARAC-FAMILY TRANSCRIPTIONAL REGULATOR"/>
    <property type="match status" value="1"/>
</dbReference>
<evidence type="ECO:0000256" key="4">
    <source>
        <dbReference type="SAM" id="Phobius"/>
    </source>
</evidence>
<evidence type="ECO:0000259" key="5">
    <source>
        <dbReference type="PROSITE" id="PS01124"/>
    </source>
</evidence>
<keyword evidence="4" id="KW-1133">Transmembrane helix</keyword>
<dbReference type="SUPFAM" id="SSF46689">
    <property type="entry name" value="Homeodomain-like"/>
    <property type="match status" value="1"/>
</dbReference>
<keyword evidence="3" id="KW-0804">Transcription</keyword>
<feature type="transmembrane region" description="Helical" evidence="4">
    <location>
        <begin position="211"/>
        <end position="230"/>
    </location>
</feature>
<dbReference type="OrthoDB" id="6283866at2"/>
<proteinExistence type="predicted"/>
<keyword evidence="1" id="KW-0805">Transcription regulation</keyword>
<evidence type="ECO:0000256" key="2">
    <source>
        <dbReference type="ARBA" id="ARBA00023125"/>
    </source>
</evidence>
<feature type="domain" description="HTH araC/xylS-type" evidence="5">
    <location>
        <begin position="262"/>
        <end position="366"/>
    </location>
</feature>
<comment type="caution">
    <text evidence="6">The sequence shown here is derived from an EMBL/GenBank/DDBJ whole genome shotgun (WGS) entry which is preliminary data.</text>
</comment>
<reference evidence="6 7" key="1">
    <citation type="submission" date="2018-05" db="EMBL/GenBank/DDBJ databases">
        <title>Complete genome sequence of Flagellimonas aquimarina ECD12 isolated from seaweed Ecklonia cava.</title>
        <authorList>
            <person name="Choi S."/>
            <person name="Seong C."/>
        </authorList>
    </citation>
    <scope>NUCLEOTIDE SEQUENCE [LARGE SCALE GENOMIC DNA]</scope>
    <source>
        <strain evidence="6 7">ECD12</strain>
    </source>
</reference>
<protein>
    <recommendedName>
        <fullName evidence="5">HTH araC/xylS-type domain-containing protein</fullName>
    </recommendedName>
</protein>
<feature type="transmembrane region" description="Helical" evidence="4">
    <location>
        <begin position="34"/>
        <end position="54"/>
    </location>
</feature>
<dbReference type="Proteomes" id="UP000245762">
    <property type="component" value="Unassembled WGS sequence"/>
</dbReference>
<organism evidence="6 7">
    <name type="scientific">Flagellimonas aquimarina</name>
    <dbReference type="NCBI Taxonomy" id="2201895"/>
    <lineage>
        <taxon>Bacteria</taxon>
        <taxon>Pseudomonadati</taxon>
        <taxon>Bacteroidota</taxon>
        <taxon>Flavobacteriia</taxon>
        <taxon>Flavobacteriales</taxon>
        <taxon>Flavobacteriaceae</taxon>
        <taxon>Flagellimonas</taxon>
    </lineage>
</organism>
<dbReference type="RefSeq" id="WP_109661060.1">
    <property type="nucleotide sequence ID" value="NZ_QGEG01000001.1"/>
</dbReference>
<name>A0A316L1E9_9FLAO</name>
<dbReference type="GO" id="GO:0043565">
    <property type="term" value="F:sequence-specific DNA binding"/>
    <property type="evidence" value="ECO:0007669"/>
    <property type="project" value="InterPro"/>
</dbReference>